<protein>
    <submittedName>
        <fullName evidence="1">Uncharacterized protein</fullName>
    </submittedName>
</protein>
<name>A0A364NKR0_9GAMM</name>
<reference evidence="1 2" key="1">
    <citation type="submission" date="2018-06" db="EMBL/GenBank/DDBJ databases">
        <title>Nitrincola tibetense sp. nov., isolated from Lake XuguoCo on Tibetan Plateau.</title>
        <authorList>
            <person name="Xing P."/>
        </authorList>
    </citation>
    <scope>NUCLEOTIDE SEQUENCE [LARGE SCALE GENOMIC DNA]</scope>
    <source>
        <strain evidence="2">xg18</strain>
    </source>
</reference>
<organism evidence="1 2">
    <name type="scientific">Nitrincola tibetensis</name>
    <dbReference type="NCBI Taxonomy" id="2219697"/>
    <lineage>
        <taxon>Bacteria</taxon>
        <taxon>Pseudomonadati</taxon>
        <taxon>Pseudomonadota</taxon>
        <taxon>Gammaproteobacteria</taxon>
        <taxon>Oceanospirillales</taxon>
        <taxon>Oceanospirillaceae</taxon>
        <taxon>Nitrincola</taxon>
    </lineage>
</organism>
<gene>
    <name evidence="1" type="ORF">DN062_12905</name>
</gene>
<dbReference type="RefSeq" id="WP_112159732.1">
    <property type="nucleotide sequence ID" value="NZ_QKRX01000009.1"/>
</dbReference>
<sequence>MAFDFLGYTFRPRWIKTRRGDMGLYFLGGISQKAAKALRHEINRWPWSYWCHKELVDIRAYALSSLRGSRTVLCEAEGEVPLAYLTKFAAERSVMQSVRLDVRI</sequence>
<proteinExistence type="predicted"/>
<dbReference type="Proteomes" id="UP000250744">
    <property type="component" value="Unassembled WGS sequence"/>
</dbReference>
<evidence type="ECO:0000313" key="1">
    <source>
        <dbReference type="EMBL" id="RAU17580.1"/>
    </source>
</evidence>
<dbReference type="EMBL" id="QKRX01000009">
    <property type="protein sequence ID" value="RAU17580.1"/>
    <property type="molecule type" value="Genomic_DNA"/>
</dbReference>
<accession>A0A364NKR0</accession>
<dbReference type="OrthoDB" id="9793236at2"/>
<evidence type="ECO:0000313" key="2">
    <source>
        <dbReference type="Proteomes" id="UP000250744"/>
    </source>
</evidence>
<dbReference type="AlphaFoldDB" id="A0A364NKR0"/>
<keyword evidence="2" id="KW-1185">Reference proteome</keyword>
<comment type="caution">
    <text evidence="1">The sequence shown here is derived from an EMBL/GenBank/DDBJ whole genome shotgun (WGS) entry which is preliminary data.</text>
</comment>